<evidence type="ECO:0008006" key="4">
    <source>
        <dbReference type="Google" id="ProtNLM"/>
    </source>
</evidence>
<dbReference type="EMBL" id="JBHUFD010000018">
    <property type="protein sequence ID" value="MFD1874678.1"/>
    <property type="molecule type" value="Genomic_DNA"/>
</dbReference>
<gene>
    <name evidence="2" type="ORF">ACFSDX_19730</name>
</gene>
<keyword evidence="1" id="KW-0472">Membrane</keyword>
<evidence type="ECO:0000313" key="3">
    <source>
        <dbReference type="Proteomes" id="UP001597197"/>
    </source>
</evidence>
<keyword evidence="3" id="KW-1185">Reference proteome</keyword>
<feature type="transmembrane region" description="Helical" evidence="1">
    <location>
        <begin position="91"/>
        <end position="112"/>
    </location>
</feature>
<reference evidence="3" key="1">
    <citation type="journal article" date="2019" name="Int. J. Syst. Evol. Microbiol.">
        <title>The Global Catalogue of Microorganisms (GCM) 10K type strain sequencing project: providing services to taxonomists for standard genome sequencing and annotation.</title>
        <authorList>
            <consortium name="The Broad Institute Genomics Platform"/>
            <consortium name="The Broad Institute Genome Sequencing Center for Infectious Disease"/>
            <person name="Wu L."/>
            <person name="Ma J."/>
        </authorList>
    </citation>
    <scope>NUCLEOTIDE SEQUENCE [LARGE SCALE GENOMIC DNA]</scope>
    <source>
        <strain evidence="3">CGMCC 1.15795</strain>
    </source>
</reference>
<evidence type="ECO:0000313" key="2">
    <source>
        <dbReference type="EMBL" id="MFD1874678.1"/>
    </source>
</evidence>
<comment type="caution">
    <text evidence="2">The sequence shown here is derived from an EMBL/GenBank/DDBJ whole genome shotgun (WGS) entry which is preliminary data.</text>
</comment>
<proteinExistence type="predicted"/>
<sequence>MASTIEKLGYHAVAIVRSYRKEYVRVAGSWNWLDYPYVVYMNAKGELVFERLKYAESNSRLLEIGDEIEVVRYDGILYYRAALHPNYDWSYTWWIAATAGALLAIGSLASYFTSSK</sequence>
<organism evidence="2 3">
    <name type="scientific">Hymenobacter bucti</name>
    <dbReference type="NCBI Taxonomy" id="1844114"/>
    <lineage>
        <taxon>Bacteria</taxon>
        <taxon>Pseudomonadati</taxon>
        <taxon>Bacteroidota</taxon>
        <taxon>Cytophagia</taxon>
        <taxon>Cytophagales</taxon>
        <taxon>Hymenobacteraceae</taxon>
        <taxon>Hymenobacter</taxon>
    </lineage>
</organism>
<dbReference type="Proteomes" id="UP001597197">
    <property type="component" value="Unassembled WGS sequence"/>
</dbReference>
<dbReference type="RefSeq" id="WP_382316689.1">
    <property type="nucleotide sequence ID" value="NZ_JBHUFD010000018.1"/>
</dbReference>
<evidence type="ECO:0000256" key="1">
    <source>
        <dbReference type="SAM" id="Phobius"/>
    </source>
</evidence>
<accession>A0ABW4QYJ8</accession>
<keyword evidence="1" id="KW-1133">Transmembrane helix</keyword>
<name>A0ABW4QYJ8_9BACT</name>
<keyword evidence="1" id="KW-0812">Transmembrane</keyword>
<protein>
    <recommendedName>
        <fullName evidence="4">DUF3592 domain-containing protein</fullName>
    </recommendedName>
</protein>